<protein>
    <submittedName>
        <fullName evidence="2">Uncharacterized protein</fullName>
    </submittedName>
</protein>
<accession>A0A822EW10</accession>
<reference evidence="2" key="1">
    <citation type="submission" date="2021-02" db="EMBL/GenBank/DDBJ databases">
        <authorList>
            <person name="Nowell W R."/>
        </authorList>
    </citation>
    <scope>NUCLEOTIDE SEQUENCE</scope>
</reference>
<feature type="compositionally biased region" description="Low complexity" evidence="1">
    <location>
        <begin position="57"/>
        <end position="80"/>
    </location>
</feature>
<organism evidence="2 3">
    <name type="scientific">Rotaria socialis</name>
    <dbReference type="NCBI Taxonomy" id="392032"/>
    <lineage>
        <taxon>Eukaryota</taxon>
        <taxon>Metazoa</taxon>
        <taxon>Spiralia</taxon>
        <taxon>Gnathifera</taxon>
        <taxon>Rotifera</taxon>
        <taxon>Eurotatoria</taxon>
        <taxon>Bdelloidea</taxon>
        <taxon>Philodinida</taxon>
        <taxon>Philodinidae</taxon>
        <taxon>Rotaria</taxon>
    </lineage>
</organism>
<comment type="caution">
    <text evidence="2">The sequence shown here is derived from an EMBL/GenBank/DDBJ whole genome shotgun (WGS) entry which is preliminary data.</text>
</comment>
<sequence length="80" mass="8895">LKAEAMMLRNIEAKQQAEEFIRSLTEFCRQLETDQLANQVLPPMRLVDTYTSKPFRSSTTASSTIPATSLATSSSENTPN</sequence>
<dbReference type="EMBL" id="CAJOBR010075424">
    <property type="protein sequence ID" value="CAF5110906.1"/>
    <property type="molecule type" value="Genomic_DNA"/>
</dbReference>
<evidence type="ECO:0000256" key="1">
    <source>
        <dbReference type="SAM" id="MobiDB-lite"/>
    </source>
</evidence>
<name>A0A822EW10_9BILA</name>
<evidence type="ECO:0000313" key="3">
    <source>
        <dbReference type="Proteomes" id="UP000663848"/>
    </source>
</evidence>
<feature type="non-terminal residue" evidence="2">
    <location>
        <position position="80"/>
    </location>
</feature>
<proteinExistence type="predicted"/>
<feature type="region of interest" description="Disordered" evidence="1">
    <location>
        <begin position="52"/>
        <end position="80"/>
    </location>
</feature>
<dbReference type="AlphaFoldDB" id="A0A822EW10"/>
<gene>
    <name evidence="2" type="ORF">QYT958_LOCUS45424</name>
</gene>
<dbReference type="Proteomes" id="UP000663848">
    <property type="component" value="Unassembled WGS sequence"/>
</dbReference>
<evidence type="ECO:0000313" key="2">
    <source>
        <dbReference type="EMBL" id="CAF5110906.1"/>
    </source>
</evidence>
<feature type="non-terminal residue" evidence="2">
    <location>
        <position position="1"/>
    </location>
</feature>